<keyword evidence="2" id="KW-0560">Oxidoreductase</keyword>
<dbReference type="PANTHER" id="PTHR35446:SF3">
    <property type="entry name" value="CMD DOMAIN-CONTAINING PROTEIN"/>
    <property type="match status" value="1"/>
</dbReference>
<dbReference type="InterPro" id="IPR003779">
    <property type="entry name" value="CMD-like"/>
</dbReference>
<evidence type="ECO:0000259" key="1">
    <source>
        <dbReference type="Pfam" id="PF02627"/>
    </source>
</evidence>
<dbReference type="SUPFAM" id="SSF69118">
    <property type="entry name" value="AhpD-like"/>
    <property type="match status" value="1"/>
</dbReference>
<name>A0A0A1YW03_PSEFL</name>
<sequence>MTRTIIPTRDSARDEVRPAFDAVYKKLGFVPNVLRLTSLSPSALTALDKMQKSLDDSFDARLRAHVALAVSEVNTCLYCLATHTYIGMNFGRMYPSDLLRARRGMASDRKMAAAGQFVKQVVTTRGHVAEAELTRIREAGFTNEEILSIIGLSVQYMFTNYINNVFDTKIDFPTVEVLNPS</sequence>
<reference evidence="2 3" key="1">
    <citation type="journal article" date="2013" name="Genome Announc.">
        <title>Draft Genome Sequence of Pseudomonas fluorescens LMG 5329, a White Line-Inducing Principle-Producing Bioindicator for the Mushroom Pathogen Pseudomonas tolaasii.</title>
        <authorList>
            <person name="Ghequire M.G."/>
            <person name="Rokni-Zadeh H."/>
            <person name="Zarrineh P."/>
            <person name="De Mot R."/>
        </authorList>
    </citation>
    <scope>NUCLEOTIDE SEQUENCE [LARGE SCALE GENOMIC DNA]</scope>
    <source>
        <strain evidence="2 3">LMG 5329</strain>
    </source>
</reference>
<dbReference type="Gene3D" id="1.20.1290.10">
    <property type="entry name" value="AhpD-like"/>
    <property type="match status" value="1"/>
</dbReference>
<dbReference type="GO" id="GO:0051920">
    <property type="term" value="F:peroxiredoxin activity"/>
    <property type="evidence" value="ECO:0007669"/>
    <property type="project" value="InterPro"/>
</dbReference>
<organism evidence="2 3">
    <name type="scientific">Pseudomonas fluorescens LMG 5329</name>
    <dbReference type="NCBI Taxonomy" id="1324332"/>
    <lineage>
        <taxon>Bacteria</taxon>
        <taxon>Pseudomonadati</taxon>
        <taxon>Pseudomonadota</taxon>
        <taxon>Gammaproteobacteria</taxon>
        <taxon>Pseudomonadales</taxon>
        <taxon>Pseudomonadaceae</taxon>
        <taxon>Pseudomonas</taxon>
    </lineage>
</organism>
<comment type="caution">
    <text evidence="2">The sequence shown here is derived from an EMBL/GenBank/DDBJ whole genome shotgun (WGS) entry which is preliminary data.</text>
</comment>
<dbReference type="OrthoDB" id="9808310at2"/>
<keyword evidence="2" id="KW-0575">Peroxidase</keyword>
<dbReference type="Proteomes" id="UP000030060">
    <property type="component" value="Unassembled WGS sequence"/>
</dbReference>
<protein>
    <submittedName>
        <fullName evidence="2">Alkylhydroperoxidase</fullName>
    </submittedName>
</protein>
<dbReference type="PANTHER" id="PTHR35446">
    <property type="entry name" value="SI:CH211-175M2.5"/>
    <property type="match status" value="1"/>
</dbReference>
<evidence type="ECO:0000313" key="2">
    <source>
        <dbReference type="EMBL" id="KGE65066.1"/>
    </source>
</evidence>
<proteinExistence type="predicted"/>
<dbReference type="InterPro" id="IPR029032">
    <property type="entry name" value="AhpD-like"/>
</dbReference>
<dbReference type="Pfam" id="PF02627">
    <property type="entry name" value="CMD"/>
    <property type="match status" value="1"/>
</dbReference>
<accession>A0A0A1YW03</accession>
<feature type="domain" description="Carboxymuconolactone decarboxylase-like" evidence="1">
    <location>
        <begin position="43"/>
        <end position="113"/>
    </location>
</feature>
<gene>
    <name evidence="2" type="ORF">K814_0126095</name>
</gene>
<dbReference type="AlphaFoldDB" id="A0A0A1YW03"/>
<dbReference type="EMBL" id="ASGY01000202">
    <property type="protein sequence ID" value="KGE65066.1"/>
    <property type="molecule type" value="Genomic_DNA"/>
</dbReference>
<dbReference type="RefSeq" id="WP_038850265.1">
    <property type="nucleotide sequence ID" value="NZ_ASGY01000202.1"/>
</dbReference>
<evidence type="ECO:0000313" key="3">
    <source>
        <dbReference type="Proteomes" id="UP000030060"/>
    </source>
</evidence>